<proteinExistence type="predicted"/>
<dbReference type="EMBL" id="CALNXI010000134">
    <property type="protein sequence ID" value="CAH3020042.1"/>
    <property type="molecule type" value="Genomic_DNA"/>
</dbReference>
<reference evidence="4 5" key="1">
    <citation type="submission" date="2022-05" db="EMBL/GenBank/DDBJ databases">
        <authorList>
            <consortium name="Genoscope - CEA"/>
            <person name="William W."/>
        </authorList>
    </citation>
    <scope>NUCLEOTIDE SEQUENCE [LARGE SCALE GENOMIC DNA]</scope>
</reference>
<keyword evidence="1" id="KW-0479">Metal-binding</keyword>
<feature type="region of interest" description="Disordered" evidence="2">
    <location>
        <begin position="34"/>
        <end position="65"/>
    </location>
</feature>
<sequence length="129" mass="13942">MAVRGGLSPSSGLMWEIVNSVSDLRRHNMHVHDSRDKPVDFEDCGAPLSTTGNVTVPSDGTKDQDSVTGQVYQCSVCAEVFDTSSELRDHVTCHSNMVSTVPNHSLDQKSSEDVDQLDESTESGSIDSN</sequence>
<keyword evidence="1" id="KW-0863">Zinc-finger</keyword>
<comment type="caution">
    <text evidence="4">The sequence shown here is derived from an EMBL/GenBank/DDBJ whole genome shotgun (WGS) entry which is preliminary data.</text>
</comment>
<dbReference type="SUPFAM" id="SSF57667">
    <property type="entry name" value="beta-beta-alpha zinc fingers"/>
    <property type="match status" value="1"/>
</dbReference>
<evidence type="ECO:0000256" key="1">
    <source>
        <dbReference type="PROSITE-ProRule" id="PRU00042"/>
    </source>
</evidence>
<name>A0ABN8LSH1_9CNID</name>
<dbReference type="PROSITE" id="PS00028">
    <property type="entry name" value="ZINC_FINGER_C2H2_1"/>
    <property type="match status" value="1"/>
</dbReference>
<feature type="region of interest" description="Disordered" evidence="2">
    <location>
        <begin position="98"/>
        <end position="129"/>
    </location>
</feature>
<protein>
    <recommendedName>
        <fullName evidence="3">C2H2-type domain-containing protein</fullName>
    </recommendedName>
</protein>
<evidence type="ECO:0000313" key="4">
    <source>
        <dbReference type="EMBL" id="CAH3020042.1"/>
    </source>
</evidence>
<evidence type="ECO:0000259" key="3">
    <source>
        <dbReference type="PROSITE" id="PS50157"/>
    </source>
</evidence>
<gene>
    <name evidence="4" type="ORF">PEVE_00005342</name>
</gene>
<keyword evidence="1" id="KW-0862">Zinc</keyword>
<evidence type="ECO:0000313" key="5">
    <source>
        <dbReference type="Proteomes" id="UP001159427"/>
    </source>
</evidence>
<dbReference type="InterPro" id="IPR036236">
    <property type="entry name" value="Znf_C2H2_sf"/>
</dbReference>
<feature type="domain" description="C2H2-type" evidence="3">
    <location>
        <begin position="72"/>
        <end position="99"/>
    </location>
</feature>
<dbReference type="Gene3D" id="3.30.160.60">
    <property type="entry name" value="Classic Zinc Finger"/>
    <property type="match status" value="1"/>
</dbReference>
<organism evidence="4 5">
    <name type="scientific">Porites evermanni</name>
    <dbReference type="NCBI Taxonomy" id="104178"/>
    <lineage>
        <taxon>Eukaryota</taxon>
        <taxon>Metazoa</taxon>
        <taxon>Cnidaria</taxon>
        <taxon>Anthozoa</taxon>
        <taxon>Hexacorallia</taxon>
        <taxon>Scleractinia</taxon>
        <taxon>Fungiina</taxon>
        <taxon>Poritidae</taxon>
        <taxon>Porites</taxon>
    </lineage>
</organism>
<dbReference type="PROSITE" id="PS50157">
    <property type="entry name" value="ZINC_FINGER_C2H2_2"/>
    <property type="match status" value="1"/>
</dbReference>
<accession>A0ABN8LSH1</accession>
<dbReference type="InterPro" id="IPR013087">
    <property type="entry name" value="Znf_C2H2_type"/>
</dbReference>
<evidence type="ECO:0000256" key="2">
    <source>
        <dbReference type="SAM" id="MobiDB-lite"/>
    </source>
</evidence>
<dbReference type="SMART" id="SM00355">
    <property type="entry name" value="ZnF_C2H2"/>
    <property type="match status" value="1"/>
</dbReference>
<keyword evidence="5" id="KW-1185">Reference proteome</keyword>
<dbReference type="Proteomes" id="UP001159427">
    <property type="component" value="Unassembled WGS sequence"/>
</dbReference>
<feature type="compositionally biased region" description="Polar residues" evidence="2">
    <location>
        <begin position="48"/>
        <end position="58"/>
    </location>
</feature>